<gene>
    <name evidence="2" type="ORF">LTR09_001276</name>
</gene>
<dbReference type="EMBL" id="JAWDJX010000002">
    <property type="protein sequence ID" value="KAK3058198.1"/>
    <property type="molecule type" value="Genomic_DNA"/>
</dbReference>
<comment type="caution">
    <text evidence="2">The sequence shown here is derived from an EMBL/GenBank/DDBJ whole genome shotgun (WGS) entry which is preliminary data.</text>
</comment>
<feature type="compositionally biased region" description="Basic and acidic residues" evidence="1">
    <location>
        <begin position="76"/>
        <end position="88"/>
    </location>
</feature>
<feature type="region of interest" description="Disordered" evidence="1">
    <location>
        <begin position="65"/>
        <end position="88"/>
    </location>
</feature>
<reference evidence="2" key="1">
    <citation type="submission" date="2023-04" db="EMBL/GenBank/DDBJ databases">
        <title>Black Yeasts Isolated from many extreme environments.</title>
        <authorList>
            <person name="Coleine C."/>
            <person name="Stajich J.E."/>
            <person name="Selbmann L."/>
        </authorList>
    </citation>
    <scope>NUCLEOTIDE SEQUENCE</scope>
    <source>
        <strain evidence="2">CCFEE 5312</strain>
    </source>
</reference>
<evidence type="ECO:0000313" key="2">
    <source>
        <dbReference type="EMBL" id="KAK3058198.1"/>
    </source>
</evidence>
<evidence type="ECO:0000256" key="1">
    <source>
        <dbReference type="SAM" id="MobiDB-lite"/>
    </source>
</evidence>
<dbReference type="AlphaFoldDB" id="A0AAJ0GIF9"/>
<sequence length="88" mass="9389">MTVFSKGNITDHGLWLRSQTLGGDDQIEALLKAVKAYDRSDGVKYVSYGHAKSMGPGALLRTSLDPLGSLVTGRPSNDRDPPSDAGRT</sequence>
<accession>A0AAJ0GIF9</accession>
<keyword evidence="3" id="KW-1185">Reference proteome</keyword>
<name>A0AAJ0GIF9_9PEZI</name>
<organism evidence="2 3">
    <name type="scientific">Extremus antarcticus</name>
    <dbReference type="NCBI Taxonomy" id="702011"/>
    <lineage>
        <taxon>Eukaryota</taxon>
        <taxon>Fungi</taxon>
        <taxon>Dikarya</taxon>
        <taxon>Ascomycota</taxon>
        <taxon>Pezizomycotina</taxon>
        <taxon>Dothideomycetes</taxon>
        <taxon>Dothideomycetidae</taxon>
        <taxon>Mycosphaerellales</taxon>
        <taxon>Extremaceae</taxon>
        <taxon>Extremus</taxon>
    </lineage>
</organism>
<proteinExistence type="predicted"/>
<protein>
    <submittedName>
        <fullName evidence="2">Uncharacterized protein</fullName>
    </submittedName>
</protein>
<evidence type="ECO:0000313" key="3">
    <source>
        <dbReference type="Proteomes" id="UP001271007"/>
    </source>
</evidence>
<dbReference type="Proteomes" id="UP001271007">
    <property type="component" value="Unassembled WGS sequence"/>
</dbReference>